<dbReference type="PANTHER" id="PTHR43735">
    <property type="entry name" value="APOPTOSIS-INDUCING FACTOR 1"/>
    <property type="match status" value="1"/>
</dbReference>
<keyword evidence="4" id="KW-0560">Oxidoreductase</keyword>
<evidence type="ECO:0000313" key="6">
    <source>
        <dbReference type="EMBL" id="KAL1507772.1"/>
    </source>
</evidence>
<keyword evidence="3" id="KW-0274">FAD</keyword>
<comment type="caution">
    <text evidence="6">The sequence shown here is derived from an EMBL/GenBank/DDBJ whole genome shotgun (WGS) entry which is preliminary data.</text>
</comment>
<keyword evidence="2" id="KW-0285">Flavoprotein</keyword>
<dbReference type="GO" id="GO:0005737">
    <property type="term" value="C:cytoplasm"/>
    <property type="evidence" value="ECO:0007669"/>
    <property type="project" value="TreeGrafter"/>
</dbReference>
<dbReference type="PANTHER" id="PTHR43735:SF3">
    <property type="entry name" value="FERROPTOSIS SUPPRESSOR PROTEIN 1"/>
    <property type="match status" value="1"/>
</dbReference>
<sequence length="433" mass="46863">MLCQALRSLAIEAVITGLWLALNAVDAVLRLAQLLAAPYFYFTHARVHQKDVVIVGASFGGLAVLHELQGRHDLRITLVDYKDYFEYTPGILRCFVDAPYLRQLTCKLPSRANRVVTGEVTAVAESAVTLRNADGSSYELSFDYLVLACGSTYQQPIKPVASEPSLAQREASWAKAAARLEESSSVLIVGAGAVGVELAGEVLTKFPKKKVTIVDMAKSILPGFAPESVQFALRWLEAKGVELRLGEAIADIGDTSITLKSGEVLPAGVVYKCVGVLPNTKMLQDSPFKSAFGFRDSIIVNDQLQLAGHPNIFAVGDMMSHESRELKLGHTAEINGHLAALNIIAQLTEKPLLKYPDGVVGAKTSPKIFCLSLGKYDASLGFNWLVINGALPAVVKWVLEWTKVAAAAERPVGLLFWNFADWSSNLLGRTLLA</sequence>
<protein>
    <recommendedName>
        <fullName evidence="5">FAD/NAD(P)-binding domain-containing protein</fullName>
    </recommendedName>
</protein>
<evidence type="ECO:0000259" key="5">
    <source>
        <dbReference type="Pfam" id="PF07992"/>
    </source>
</evidence>
<dbReference type="InterPro" id="IPR036188">
    <property type="entry name" value="FAD/NAD-bd_sf"/>
</dbReference>
<keyword evidence="7" id="KW-1185">Reference proteome</keyword>
<dbReference type="AlphaFoldDB" id="A0AB34IUU5"/>
<dbReference type="GO" id="GO:0050660">
    <property type="term" value="F:flavin adenine dinucleotide binding"/>
    <property type="evidence" value="ECO:0007669"/>
    <property type="project" value="TreeGrafter"/>
</dbReference>
<accession>A0AB34IUU5</accession>
<feature type="domain" description="FAD/NAD(P)-binding" evidence="5">
    <location>
        <begin position="50"/>
        <end position="332"/>
    </location>
</feature>
<reference evidence="6 7" key="1">
    <citation type="journal article" date="2024" name="Science">
        <title>Giant polyketide synthase enzymes in the biosynthesis of giant marine polyether toxins.</title>
        <authorList>
            <person name="Fallon T.R."/>
            <person name="Shende V.V."/>
            <person name="Wierzbicki I.H."/>
            <person name="Pendleton A.L."/>
            <person name="Watervoot N.F."/>
            <person name="Auber R.P."/>
            <person name="Gonzalez D.J."/>
            <person name="Wisecaver J.H."/>
            <person name="Moore B.S."/>
        </authorList>
    </citation>
    <scope>NUCLEOTIDE SEQUENCE [LARGE SCALE GENOMIC DNA]</scope>
    <source>
        <strain evidence="6 7">12B1</strain>
    </source>
</reference>
<dbReference type="Gene3D" id="3.50.50.100">
    <property type="match status" value="1"/>
</dbReference>
<dbReference type="EMBL" id="JBGBPQ010000017">
    <property type="protein sequence ID" value="KAL1507772.1"/>
    <property type="molecule type" value="Genomic_DNA"/>
</dbReference>
<dbReference type="SUPFAM" id="SSF51905">
    <property type="entry name" value="FAD/NAD(P)-binding domain"/>
    <property type="match status" value="1"/>
</dbReference>
<dbReference type="Proteomes" id="UP001515480">
    <property type="component" value="Unassembled WGS sequence"/>
</dbReference>
<evidence type="ECO:0000313" key="7">
    <source>
        <dbReference type="Proteomes" id="UP001515480"/>
    </source>
</evidence>
<organism evidence="6 7">
    <name type="scientific">Prymnesium parvum</name>
    <name type="common">Toxic golden alga</name>
    <dbReference type="NCBI Taxonomy" id="97485"/>
    <lineage>
        <taxon>Eukaryota</taxon>
        <taxon>Haptista</taxon>
        <taxon>Haptophyta</taxon>
        <taxon>Prymnesiophyceae</taxon>
        <taxon>Prymnesiales</taxon>
        <taxon>Prymnesiaceae</taxon>
        <taxon>Prymnesium</taxon>
    </lineage>
</organism>
<dbReference type="GO" id="GO:0004174">
    <property type="term" value="F:electron-transferring-flavoprotein dehydrogenase activity"/>
    <property type="evidence" value="ECO:0007669"/>
    <property type="project" value="TreeGrafter"/>
</dbReference>
<dbReference type="Pfam" id="PF07992">
    <property type="entry name" value="Pyr_redox_2"/>
    <property type="match status" value="1"/>
</dbReference>
<evidence type="ECO:0000256" key="1">
    <source>
        <dbReference type="ARBA" id="ARBA00006442"/>
    </source>
</evidence>
<gene>
    <name evidence="6" type="ORF">AB1Y20_007382</name>
</gene>
<proteinExistence type="inferred from homology"/>
<name>A0AB34IUU5_PRYPA</name>
<comment type="similarity">
    <text evidence="1">Belongs to the FAD-dependent oxidoreductase family.</text>
</comment>
<dbReference type="PRINTS" id="PR00368">
    <property type="entry name" value="FADPNR"/>
</dbReference>
<evidence type="ECO:0000256" key="3">
    <source>
        <dbReference type="ARBA" id="ARBA00022827"/>
    </source>
</evidence>
<evidence type="ECO:0000256" key="4">
    <source>
        <dbReference type="ARBA" id="ARBA00023002"/>
    </source>
</evidence>
<dbReference type="InterPro" id="IPR023753">
    <property type="entry name" value="FAD/NAD-binding_dom"/>
</dbReference>
<evidence type="ECO:0000256" key="2">
    <source>
        <dbReference type="ARBA" id="ARBA00022630"/>
    </source>
</evidence>